<evidence type="ECO:0000313" key="1">
    <source>
        <dbReference type="EMBL" id="AUG85009.1"/>
    </source>
</evidence>
<dbReference type="Proteomes" id="UP000240819">
    <property type="component" value="Segment"/>
</dbReference>
<evidence type="ECO:0000313" key="3">
    <source>
        <dbReference type="Proteomes" id="UP000240819"/>
    </source>
</evidence>
<proteinExistence type="predicted"/>
<name>A0A2H5BGR5_9CAUD</name>
<accession>A0A2H5BGR5</accession>
<sequence length="51" mass="5798">MVLACTTCGLFRAYPLLGYCYNARMLLARLTRALNGIRNNLLPEKHCINIQ</sequence>
<keyword evidence="3" id="KW-1185">Reference proteome</keyword>
<gene>
    <name evidence="1" type="ORF">CETO_2</name>
    <name evidence="2" type="ORF">CETO_205</name>
</gene>
<reference evidence="2 3" key="1">
    <citation type="submission" date="2017-12" db="EMBL/GenBank/DDBJ databases">
        <authorList>
            <person name="Lestochi C.V."/>
            <person name="Miller K.C."/>
            <person name="Miller J.S."/>
            <person name="Stanton M.L."/>
            <person name="Broussard G.W."/>
        </authorList>
    </citation>
    <scope>NUCLEOTIDE SEQUENCE [LARGE SCALE GENOMIC DNA]</scope>
</reference>
<evidence type="ECO:0000313" key="2">
    <source>
        <dbReference type="EMBL" id="AUG85187.1"/>
    </source>
</evidence>
<protein>
    <submittedName>
        <fullName evidence="2">Uncharacterized protein</fullName>
    </submittedName>
</protein>
<dbReference type="EMBL" id="MG649966">
    <property type="protein sequence ID" value="AUG85009.1"/>
    <property type="molecule type" value="Genomic_DNA"/>
</dbReference>
<dbReference type="EMBL" id="MG649966">
    <property type="protein sequence ID" value="AUG85187.1"/>
    <property type="molecule type" value="Genomic_DNA"/>
</dbReference>
<organism evidence="2 3">
    <name type="scientific">Vibrio phage Ceto</name>
    <dbReference type="NCBI Taxonomy" id="2570300"/>
    <lineage>
        <taxon>Viruses</taxon>
        <taxon>Duplodnaviria</taxon>
        <taxon>Heunggongvirae</taxon>
        <taxon>Uroviricota</taxon>
        <taxon>Caudoviricetes</taxon>
        <taxon>Demerecviridae</taxon>
        <taxon>Ermolyevavirinae</taxon>
        <taxon>Cetovirus</taxon>
        <taxon>Cetovirus ceto</taxon>
    </lineage>
</organism>